<dbReference type="PIRSF" id="PIRSF006004">
    <property type="entry name" value="CHP00048"/>
    <property type="match status" value="1"/>
</dbReference>
<feature type="binding site" evidence="13">
    <location>
        <begin position="226"/>
        <end position="228"/>
    </location>
    <ligand>
        <name>S-adenosyl-L-methionine</name>
        <dbReference type="ChEBI" id="CHEBI:59789"/>
    </ligand>
</feature>
<dbReference type="Pfam" id="PF04055">
    <property type="entry name" value="Radical_SAM"/>
    <property type="match status" value="1"/>
</dbReference>
<comment type="similarity">
    <text evidence="2 13">Belongs to the radical SAM superfamily. RlmN family.</text>
</comment>
<dbReference type="Proteomes" id="UP000190774">
    <property type="component" value="Unassembled WGS sequence"/>
</dbReference>
<comment type="function">
    <text evidence="13">Specifically methylates position 2 of adenine 2503 in 23S rRNA and position 2 of adenine 37 in tRNAs.</text>
</comment>
<dbReference type="GO" id="GO:0019843">
    <property type="term" value="F:rRNA binding"/>
    <property type="evidence" value="ECO:0007669"/>
    <property type="project" value="UniProtKB-UniRule"/>
</dbReference>
<evidence type="ECO:0000256" key="11">
    <source>
        <dbReference type="ARBA" id="ARBA00023014"/>
    </source>
</evidence>
<dbReference type="NCBIfam" id="TIGR00048">
    <property type="entry name" value="rRNA_mod_RlmN"/>
    <property type="match status" value="1"/>
</dbReference>
<feature type="domain" description="Radical SAM core" evidence="14">
    <location>
        <begin position="107"/>
        <end position="330"/>
    </location>
</feature>
<keyword evidence="12 13" id="KW-1015">Disulfide bond</keyword>
<keyword evidence="5 13" id="KW-0698">rRNA processing</keyword>
<dbReference type="SUPFAM" id="SSF102114">
    <property type="entry name" value="Radical SAM enzymes"/>
    <property type="match status" value="1"/>
</dbReference>
<dbReference type="InterPro" id="IPR058240">
    <property type="entry name" value="rSAM_sf"/>
</dbReference>
<dbReference type="FunFam" id="3.20.20.70:FF:000014">
    <property type="entry name" value="Probable dual-specificity RNA methyltransferase RlmN"/>
    <property type="match status" value="1"/>
</dbReference>
<dbReference type="AlphaFoldDB" id="A0A1T4YUG8"/>
<feature type="binding site" evidence="13">
    <location>
        <position position="128"/>
    </location>
    <ligand>
        <name>[4Fe-4S] cluster</name>
        <dbReference type="ChEBI" id="CHEBI:49883"/>
        <note>4Fe-4S-S-AdoMet</note>
    </ligand>
</feature>
<evidence type="ECO:0000313" key="15">
    <source>
        <dbReference type="EMBL" id="SKB05366.1"/>
    </source>
</evidence>
<evidence type="ECO:0000256" key="6">
    <source>
        <dbReference type="ARBA" id="ARBA00022603"/>
    </source>
</evidence>
<dbReference type="GO" id="GO:0070040">
    <property type="term" value="F:rRNA (adenine(2503)-C2-)-methyltransferase activity"/>
    <property type="evidence" value="ECO:0007669"/>
    <property type="project" value="UniProtKB-UniRule"/>
</dbReference>
<keyword evidence="9 13" id="KW-0479">Metal-binding</keyword>
<dbReference type="InterPro" id="IPR007197">
    <property type="entry name" value="rSAM"/>
</dbReference>
<feature type="binding site" evidence="13">
    <location>
        <position position="203"/>
    </location>
    <ligand>
        <name>S-adenosyl-L-methionine</name>
        <dbReference type="ChEBI" id="CHEBI:59789"/>
    </ligand>
</feature>
<reference evidence="16" key="1">
    <citation type="submission" date="2017-02" db="EMBL/GenBank/DDBJ databases">
        <authorList>
            <person name="Varghese N."/>
            <person name="Submissions S."/>
        </authorList>
    </citation>
    <scope>NUCLEOTIDE SEQUENCE [LARGE SCALE GENOMIC DNA]</scope>
    <source>
        <strain evidence="16">ATCC 700200</strain>
    </source>
</reference>
<evidence type="ECO:0000256" key="5">
    <source>
        <dbReference type="ARBA" id="ARBA00022552"/>
    </source>
</evidence>
<accession>A0A1T4YUG8</accession>
<name>A0A1T4YUG8_9BACT</name>
<dbReference type="EC" id="2.1.1.192" evidence="13"/>
<keyword evidence="10 13" id="KW-0408">Iron</keyword>
<feature type="binding site" evidence="13">
    <location>
        <position position="302"/>
    </location>
    <ligand>
        <name>S-adenosyl-L-methionine</name>
        <dbReference type="ChEBI" id="CHEBI:59789"/>
    </ligand>
</feature>
<dbReference type="PANTHER" id="PTHR30544">
    <property type="entry name" value="23S RRNA METHYLTRANSFERASE"/>
    <property type="match status" value="1"/>
</dbReference>
<protein>
    <recommendedName>
        <fullName evidence="13">Probable dual-specificity RNA methyltransferase RlmN</fullName>
        <ecNumber evidence="13">2.1.1.192</ecNumber>
    </recommendedName>
    <alternativeName>
        <fullName evidence="13">23S rRNA (adenine(2503)-C(2))-methyltransferase</fullName>
    </alternativeName>
    <alternativeName>
        <fullName evidence="13">23S rRNA m2A2503 methyltransferase</fullName>
    </alternativeName>
    <alternativeName>
        <fullName evidence="13">Ribosomal RNA large subunit methyltransferase N</fullName>
    </alternativeName>
    <alternativeName>
        <fullName evidence="13">tRNA (adenine(37)-C(2))-methyltransferase</fullName>
    </alternativeName>
    <alternativeName>
        <fullName evidence="13">tRNA m2A37 methyltransferase</fullName>
    </alternativeName>
</protein>
<evidence type="ECO:0000256" key="2">
    <source>
        <dbReference type="ARBA" id="ARBA00007544"/>
    </source>
</evidence>
<evidence type="ECO:0000256" key="3">
    <source>
        <dbReference type="ARBA" id="ARBA00022485"/>
    </source>
</evidence>
<evidence type="ECO:0000256" key="1">
    <source>
        <dbReference type="ARBA" id="ARBA00004496"/>
    </source>
</evidence>
<sequence length="373" mass="40512">MPLSLHDLTFDELGRLLADDGLRPVHAGTLWNALYFRAETDLLARAEREDWVPPLRRWLAEKTGPGGEYFIDHLAISSHIPSGDGLTQKYLLRLQDGQEIETVIMGYPGRYTVCVSTQAGCAMGCVFCATGQMGFVRHLRPGEIVGQVLHAQRVLRAKGERLRNIVLMGMGEPLHNYEQVMKALGMISDTRGCNIGPSKISVSTVGVVPGILRLAEEGRPYNLAISLHGSTAEERAALIPANQRWPLSDLIAACHTYGEKTGRKIFFAWTLIAGVNDTPAHAQRVAALLQGLKAHVNLIPLNETAGFAGRESAETAANEFHAIIQSAGIPCTIRQRRGIDVAAGCGQLKAEKTKKRREAALPVTAPVGLHLKA</sequence>
<dbReference type="PROSITE" id="PS51918">
    <property type="entry name" value="RADICAL_SAM"/>
    <property type="match status" value="1"/>
</dbReference>
<dbReference type="GO" id="GO:0051539">
    <property type="term" value="F:4 iron, 4 sulfur cluster binding"/>
    <property type="evidence" value="ECO:0007669"/>
    <property type="project" value="UniProtKB-UniRule"/>
</dbReference>
<dbReference type="GO" id="GO:0000049">
    <property type="term" value="F:tRNA binding"/>
    <property type="evidence" value="ECO:0007669"/>
    <property type="project" value="UniProtKB-UniRule"/>
</dbReference>
<comment type="catalytic activity">
    <reaction evidence="13">
        <text>adenosine(2503) in 23S rRNA + 2 reduced [2Fe-2S]-[ferredoxin] + 2 S-adenosyl-L-methionine = 2-methyladenosine(2503) in 23S rRNA + 5'-deoxyadenosine + L-methionine + 2 oxidized [2Fe-2S]-[ferredoxin] + S-adenosyl-L-homocysteine</text>
        <dbReference type="Rhea" id="RHEA:42916"/>
        <dbReference type="Rhea" id="RHEA-COMP:10000"/>
        <dbReference type="Rhea" id="RHEA-COMP:10001"/>
        <dbReference type="Rhea" id="RHEA-COMP:10152"/>
        <dbReference type="Rhea" id="RHEA-COMP:10282"/>
        <dbReference type="ChEBI" id="CHEBI:17319"/>
        <dbReference type="ChEBI" id="CHEBI:33737"/>
        <dbReference type="ChEBI" id="CHEBI:33738"/>
        <dbReference type="ChEBI" id="CHEBI:57844"/>
        <dbReference type="ChEBI" id="CHEBI:57856"/>
        <dbReference type="ChEBI" id="CHEBI:59789"/>
        <dbReference type="ChEBI" id="CHEBI:74411"/>
        <dbReference type="ChEBI" id="CHEBI:74497"/>
        <dbReference type="EC" id="2.1.1.192"/>
    </reaction>
</comment>
<evidence type="ECO:0000256" key="13">
    <source>
        <dbReference type="HAMAP-Rule" id="MF_01849"/>
    </source>
</evidence>
<dbReference type="SFLD" id="SFLDS00029">
    <property type="entry name" value="Radical_SAM"/>
    <property type="match status" value="1"/>
</dbReference>
<evidence type="ECO:0000256" key="12">
    <source>
        <dbReference type="ARBA" id="ARBA00023157"/>
    </source>
</evidence>
<dbReference type="GO" id="GO:0046872">
    <property type="term" value="F:metal ion binding"/>
    <property type="evidence" value="ECO:0007669"/>
    <property type="project" value="UniProtKB-KW"/>
</dbReference>
<feature type="binding site" evidence="13">
    <location>
        <begin position="171"/>
        <end position="172"/>
    </location>
    <ligand>
        <name>S-adenosyl-L-methionine</name>
        <dbReference type="ChEBI" id="CHEBI:59789"/>
    </ligand>
</feature>
<dbReference type="OrthoDB" id="9793973at2"/>
<keyword evidence="7 13" id="KW-0808">Transferase</keyword>
<evidence type="ECO:0000256" key="4">
    <source>
        <dbReference type="ARBA" id="ARBA00022490"/>
    </source>
</evidence>
<dbReference type="CDD" id="cd01335">
    <property type="entry name" value="Radical_SAM"/>
    <property type="match status" value="1"/>
</dbReference>
<keyword evidence="3 13" id="KW-0004">4Fe-4S</keyword>
<keyword evidence="4 13" id="KW-0963">Cytoplasm</keyword>
<evidence type="ECO:0000256" key="8">
    <source>
        <dbReference type="ARBA" id="ARBA00022691"/>
    </source>
</evidence>
<gene>
    <name evidence="13" type="primary">rlmN</name>
    <name evidence="15" type="ORF">SAMN02745166_04247</name>
</gene>
<evidence type="ECO:0000259" key="14">
    <source>
        <dbReference type="PROSITE" id="PS51918"/>
    </source>
</evidence>
<comment type="subcellular location">
    <subcellularLocation>
        <location evidence="1 13">Cytoplasm</location>
    </subcellularLocation>
</comment>
<comment type="caution">
    <text evidence="13">Lacks conserved residue(s) required for the propagation of feature annotation.</text>
</comment>
<dbReference type="GO" id="GO:0002935">
    <property type="term" value="F:tRNA (adenine(37)-C2)-methyltransferase activity"/>
    <property type="evidence" value="ECO:0007669"/>
    <property type="project" value="UniProtKB-UniRule"/>
</dbReference>
<keyword evidence="8 13" id="KW-0949">S-adenosyl-L-methionine</keyword>
<dbReference type="InterPro" id="IPR004383">
    <property type="entry name" value="rRNA_lsu_MTrfase_RlmN/Cfr"/>
</dbReference>
<evidence type="ECO:0000256" key="10">
    <source>
        <dbReference type="ARBA" id="ARBA00023004"/>
    </source>
</evidence>
<dbReference type="InterPro" id="IPR040072">
    <property type="entry name" value="Methyltransferase_A"/>
</dbReference>
<dbReference type="GO" id="GO:0030488">
    <property type="term" value="P:tRNA methylation"/>
    <property type="evidence" value="ECO:0007669"/>
    <property type="project" value="UniProtKB-UniRule"/>
</dbReference>
<keyword evidence="13" id="KW-0819">tRNA processing</keyword>
<proteinExistence type="inferred from homology"/>
<dbReference type="Gene3D" id="3.20.20.70">
    <property type="entry name" value="Aldolase class I"/>
    <property type="match status" value="1"/>
</dbReference>
<dbReference type="GO" id="GO:0005737">
    <property type="term" value="C:cytoplasm"/>
    <property type="evidence" value="ECO:0007669"/>
    <property type="project" value="UniProtKB-SubCell"/>
</dbReference>
<dbReference type="InterPro" id="IPR013785">
    <property type="entry name" value="Aldolase_TIM"/>
</dbReference>
<evidence type="ECO:0000256" key="9">
    <source>
        <dbReference type="ARBA" id="ARBA00022723"/>
    </source>
</evidence>
<dbReference type="PANTHER" id="PTHR30544:SF5">
    <property type="entry name" value="RADICAL SAM CORE DOMAIN-CONTAINING PROTEIN"/>
    <property type="match status" value="1"/>
</dbReference>
<dbReference type="HAMAP" id="MF_01849">
    <property type="entry name" value="RNA_methyltr_RlmN"/>
    <property type="match status" value="1"/>
</dbReference>
<dbReference type="GO" id="GO:0070475">
    <property type="term" value="P:rRNA base methylation"/>
    <property type="evidence" value="ECO:0007669"/>
    <property type="project" value="UniProtKB-UniRule"/>
</dbReference>
<feature type="binding site" evidence="13">
    <location>
        <position position="121"/>
    </location>
    <ligand>
        <name>[4Fe-4S] cluster</name>
        <dbReference type="ChEBI" id="CHEBI:49883"/>
        <note>4Fe-4S-S-AdoMet</note>
    </ligand>
</feature>
<keyword evidence="6 13" id="KW-0489">Methyltransferase</keyword>
<dbReference type="InterPro" id="IPR027492">
    <property type="entry name" value="RNA_MTrfase_RlmN"/>
</dbReference>
<keyword evidence="16" id="KW-1185">Reference proteome</keyword>
<feature type="binding site" evidence="13">
    <location>
        <position position="125"/>
    </location>
    <ligand>
        <name>[4Fe-4S] cluster</name>
        <dbReference type="ChEBI" id="CHEBI:49883"/>
        <note>4Fe-4S-S-AdoMet</note>
    </ligand>
</feature>
<dbReference type="STRING" id="48467.SAMN02745166_04247"/>
<keyword evidence="11 13" id="KW-0411">Iron-sulfur</keyword>
<dbReference type="RefSeq" id="WP_078815398.1">
    <property type="nucleotide sequence ID" value="NZ_FUYE01000018.1"/>
</dbReference>
<evidence type="ECO:0000313" key="16">
    <source>
        <dbReference type="Proteomes" id="UP000190774"/>
    </source>
</evidence>
<dbReference type="SFLD" id="SFLDF00275">
    <property type="entry name" value="adenosine_C2_methyltransferase"/>
    <property type="match status" value="1"/>
</dbReference>
<dbReference type="SFLD" id="SFLDG01062">
    <property type="entry name" value="methyltransferase_(Class_A)"/>
    <property type="match status" value="1"/>
</dbReference>
<evidence type="ECO:0000256" key="7">
    <source>
        <dbReference type="ARBA" id="ARBA00022679"/>
    </source>
</evidence>
<feature type="active site" description="Proton acceptor" evidence="13">
    <location>
        <position position="101"/>
    </location>
</feature>
<feature type="active site" description="S-methylcysteine intermediate" evidence="13">
    <location>
        <position position="345"/>
    </location>
</feature>
<dbReference type="EMBL" id="FUYE01000018">
    <property type="protein sequence ID" value="SKB05366.1"/>
    <property type="molecule type" value="Genomic_DNA"/>
</dbReference>
<organism evidence="15 16">
    <name type="scientific">Prosthecobacter debontii</name>
    <dbReference type="NCBI Taxonomy" id="48467"/>
    <lineage>
        <taxon>Bacteria</taxon>
        <taxon>Pseudomonadati</taxon>
        <taxon>Verrucomicrobiota</taxon>
        <taxon>Verrucomicrobiia</taxon>
        <taxon>Verrucomicrobiales</taxon>
        <taxon>Verrucomicrobiaceae</taxon>
        <taxon>Prosthecobacter</taxon>
    </lineage>
</organism>
<comment type="cofactor">
    <cofactor evidence="13">
        <name>[4Fe-4S] cluster</name>
        <dbReference type="ChEBI" id="CHEBI:49883"/>
    </cofactor>
    <text evidence="13">Binds 1 [4Fe-4S] cluster. The cluster is coordinated with 3 cysteines and an exchangeable S-adenosyl-L-methionine.</text>
</comment>
<comment type="catalytic activity">
    <reaction evidence="13">
        <text>adenosine(37) in tRNA + 2 reduced [2Fe-2S]-[ferredoxin] + 2 S-adenosyl-L-methionine = 2-methyladenosine(37) in tRNA + 5'-deoxyadenosine + L-methionine + 2 oxidized [2Fe-2S]-[ferredoxin] + S-adenosyl-L-homocysteine</text>
        <dbReference type="Rhea" id="RHEA:43332"/>
        <dbReference type="Rhea" id="RHEA-COMP:10000"/>
        <dbReference type="Rhea" id="RHEA-COMP:10001"/>
        <dbReference type="Rhea" id="RHEA-COMP:10162"/>
        <dbReference type="Rhea" id="RHEA-COMP:10485"/>
        <dbReference type="ChEBI" id="CHEBI:17319"/>
        <dbReference type="ChEBI" id="CHEBI:33737"/>
        <dbReference type="ChEBI" id="CHEBI:33738"/>
        <dbReference type="ChEBI" id="CHEBI:57844"/>
        <dbReference type="ChEBI" id="CHEBI:57856"/>
        <dbReference type="ChEBI" id="CHEBI:59789"/>
        <dbReference type="ChEBI" id="CHEBI:74411"/>
        <dbReference type="ChEBI" id="CHEBI:74497"/>
        <dbReference type="EC" id="2.1.1.192"/>
    </reaction>
</comment>
<comment type="miscellaneous">
    <text evidence="13">Reaction proceeds by a ping-pong mechanism involving intermediate methylation of a conserved cysteine residue.</text>
</comment>